<dbReference type="GO" id="GO:0001650">
    <property type="term" value="C:fibrillar center"/>
    <property type="evidence" value="ECO:0007669"/>
    <property type="project" value="TreeGrafter"/>
</dbReference>
<evidence type="ECO:0000313" key="2">
    <source>
        <dbReference type="EMBL" id="KAJ7335102.1"/>
    </source>
</evidence>
<organism evidence="2 3">
    <name type="scientific">Phrynocephalus forsythii</name>
    <dbReference type="NCBI Taxonomy" id="171643"/>
    <lineage>
        <taxon>Eukaryota</taxon>
        <taxon>Metazoa</taxon>
        <taxon>Chordata</taxon>
        <taxon>Craniata</taxon>
        <taxon>Vertebrata</taxon>
        <taxon>Euteleostomi</taxon>
        <taxon>Lepidosauria</taxon>
        <taxon>Squamata</taxon>
        <taxon>Bifurcata</taxon>
        <taxon>Unidentata</taxon>
        <taxon>Episquamata</taxon>
        <taxon>Toxicofera</taxon>
        <taxon>Iguania</taxon>
        <taxon>Acrodonta</taxon>
        <taxon>Agamidae</taxon>
        <taxon>Agaminae</taxon>
        <taxon>Phrynocephalus</taxon>
    </lineage>
</organism>
<dbReference type="OrthoDB" id="2382881at2759"/>
<dbReference type="AlphaFoldDB" id="A0A9Q1B3X0"/>
<dbReference type="InterPro" id="IPR049087">
    <property type="entry name" value="TAF1C_beta-prop"/>
</dbReference>
<accession>A0A9Q1B3X0</accession>
<dbReference type="PANTHER" id="PTHR15319">
    <property type="entry name" value="TATA BOX-BINDING PROTEIN ASSOCIATED FACTOR RNA POLYMERASE I SUBUNIT C"/>
    <property type="match status" value="1"/>
</dbReference>
<comment type="caution">
    <text evidence="2">The sequence shown here is derived from an EMBL/GenBank/DDBJ whole genome shotgun (WGS) entry which is preliminary data.</text>
</comment>
<evidence type="ECO:0000313" key="3">
    <source>
        <dbReference type="Proteomes" id="UP001142489"/>
    </source>
</evidence>
<dbReference type="SUPFAM" id="SSF50978">
    <property type="entry name" value="WD40 repeat-like"/>
    <property type="match status" value="1"/>
</dbReference>
<dbReference type="EMBL" id="JAPFRF010000004">
    <property type="protein sequence ID" value="KAJ7335102.1"/>
    <property type="molecule type" value="Genomic_DNA"/>
</dbReference>
<feature type="domain" description="TAF1C beta-propeller" evidence="1">
    <location>
        <begin position="314"/>
        <end position="431"/>
    </location>
</feature>
<dbReference type="InterPro" id="IPR036322">
    <property type="entry name" value="WD40_repeat_dom_sf"/>
</dbReference>
<dbReference type="PANTHER" id="PTHR15319:SF1">
    <property type="entry name" value="TATA BOX-BINDING PROTEIN-ASSOCIATED FACTOR RNA POLYMERASE I SUBUNIT C"/>
    <property type="match status" value="1"/>
</dbReference>
<dbReference type="InterPro" id="IPR038801">
    <property type="entry name" value="TAF1C"/>
</dbReference>
<name>A0A9Q1B3X0_9SAUR</name>
<dbReference type="Pfam" id="PF20641">
    <property type="entry name" value="TAF1C_beta-prop"/>
    <property type="match status" value="1"/>
</dbReference>
<sequence>MAAFPSPLFPGCFRTGPPSCRASRGTPLLAGWGEHGRVGVAPRERKDAQAVAEKEEEAKLEFLTQHRKDARERWGPTTAAPLPLNQPRTGCRVPPVTPEDVVYIGRMQRAAEETNTGARNALRFTDQMGTFFLDHPEVAFGGTGRLLHPHFNLGKARIPRTAQDTVCSVTRILKDLEVQGLSRRCPEVCTKQHLRTVTHLYRDWLFELPLESMAPQVHEDLAQRWRCLAFDDTPTGGALAWLPDGAASEPTRGGCLVHPAGEAMDQLYFQDVALMPSTLSSSLKPRIRCPPAQFELSESIRQVAAARVDGRDFIGIRSDHHCAMWRMRPGGAPDPLQVVRTSDPCCSVTISPHLPGELSFCTHRGAVYLWNVEARPQLLHQERQTMFFRDPSPWRWSEFTAHPCVLTFADRTGLVGVDQRAPLAPAASFSRWEQKPSASAGSAWCSPSPWARLSPTTSWWRPSSQCTCWMSAFPWCPSSAGNT</sequence>
<evidence type="ECO:0000259" key="1">
    <source>
        <dbReference type="Pfam" id="PF20641"/>
    </source>
</evidence>
<gene>
    <name evidence="2" type="ORF">JRQ81_013043</name>
</gene>
<protein>
    <recommendedName>
        <fullName evidence="1">TAF1C beta-propeller domain-containing protein</fullName>
    </recommendedName>
</protein>
<dbReference type="GO" id="GO:0001164">
    <property type="term" value="F:RNA polymerase I core promoter sequence-specific DNA binding"/>
    <property type="evidence" value="ECO:0007669"/>
    <property type="project" value="TreeGrafter"/>
</dbReference>
<keyword evidence="3" id="KW-1185">Reference proteome</keyword>
<dbReference type="Proteomes" id="UP001142489">
    <property type="component" value="Unassembled WGS sequence"/>
</dbReference>
<reference evidence="2" key="1">
    <citation type="journal article" date="2023" name="DNA Res.">
        <title>Chromosome-level genome assembly of Phrynocephalus forsythii using third-generation DNA sequencing and Hi-C analysis.</title>
        <authorList>
            <person name="Qi Y."/>
            <person name="Zhao W."/>
            <person name="Zhao Y."/>
            <person name="Niu C."/>
            <person name="Cao S."/>
            <person name="Zhang Y."/>
        </authorList>
    </citation>
    <scope>NUCLEOTIDE SEQUENCE</scope>
    <source>
        <tissue evidence="2">Muscle</tissue>
    </source>
</reference>
<proteinExistence type="predicted"/>